<comment type="caution">
    <text evidence="3">The sequence shown here is derived from an EMBL/GenBank/DDBJ whole genome shotgun (WGS) entry which is preliminary data.</text>
</comment>
<dbReference type="CDD" id="cd03801">
    <property type="entry name" value="GT4_PimA-like"/>
    <property type="match status" value="1"/>
</dbReference>
<evidence type="ECO:0000313" key="3">
    <source>
        <dbReference type="EMBL" id="RHB74805.1"/>
    </source>
</evidence>
<accession>A0A413XCD3</accession>
<reference evidence="2 5" key="2">
    <citation type="journal article" date="2019" name="Nat. Med.">
        <title>A library of human gut bacterial isolates paired with longitudinal multiomics data enables mechanistic microbiome research.</title>
        <authorList>
            <person name="Poyet M."/>
            <person name="Groussin M."/>
            <person name="Gibbons S.M."/>
            <person name="Avila-Pacheco J."/>
            <person name="Jiang X."/>
            <person name="Kearney S.M."/>
            <person name="Perrotta A.R."/>
            <person name="Berdy B."/>
            <person name="Zhao S."/>
            <person name="Lieberman T.D."/>
            <person name="Swanson P.K."/>
            <person name="Smith M."/>
            <person name="Roesemann S."/>
            <person name="Alexander J.E."/>
            <person name="Rich S.A."/>
            <person name="Livny J."/>
            <person name="Vlamakis H."/>
            <person name="Clish C."/>
            <person name="Bullock K."/>
            <person name="Deik A."/>
            <person name="Scott J."/>
            <person name="Pierce K.A."/>
            <person name="Xavier R.J."/>
            <person name="Alm E.J."/>
        </authorList>
    </citation>
    <scope>NUCLEOTIDE SEQUENCE [LARGE SCALE GENOMIC DNA]</scope>
    <source>
        <strain evidence="2 5">BIOML-A6</strain>
    </source>
</reference>
<dbReference type="Proteomes" id="UP000431575">
    <property type="component" value="Unassembled WGS sequence"/>
</dbReference>
<dbReference type="PANTHER" id="PTHR12526">
    <property type="entry name" value="GLYCOSYLTRANSFERASE"/>
    <property type="match status" value="1"/>
</dbReference>
<feature type="domain" description="Glycosyl transferase family 1" evidence="1">
    <location>
        <begin position="199"/>
        <end position="354"/>
    </location>
</feature>
<dbReference type="SUPFAM" id="SSF53756">
    <property type="entry name" value="UDP-Glycosyltransferase/glycogen phosphorylase"/>
    <property type="match status" value="1"/>
</dbReference>
<dbReference type="EMBL" id="QSHA01000004">
    <property type="protein sequence ID" value="RHB74805.1"/>
    <property type="molecule type" value="Genomic_DNA"/>
</dbReference>
<evidence type="ECO:0000313" key="2">
    <source>
        <dbReference type="EMBL" id="KAB4245267.1"/>
    </source>
</evidence>
<dbReference type="Gene3D" id="3.40.50.2000">
    <property type="entry name" value="Glycogen Phosphorylase B"/>
    <property type="match status" value="2"/>
</dbReference>
<reference evidence="3 4" key="1">
    <citation type="submission" date="2018-08" db="EMBL/GenBank/DDBJ databases">
        <title>A genome reference for cultivated species of the human gut microbiota.</title>
        <authorList>
            <person name="Zou Y."/>
            <person name="Xue W."/>
            <person name="Luo G."/>
        </authorList>
    </citation>
    <scope>NUCLEOTIDE SEQUENCE [LARGE SCALE GENOMIC DNA]</scope>
    <source>
        <strain evidence="3 4">AM39-1</strain>
    </source>
</reference>
<organism evidence="3 4">
    <name type="scientific">Bacteroides uniformis</name>
    <dbReference type="NCBI Taxonomy" id="820"/>
    <lineage>
        <taxon>Bacteria</taxon>
        <taxon>Pseudomonadati</taxon>
        <taxon>Bacteroidota</taxon>
        <taxon>Bacteroidia</taxon>
        <taxon>Bacteroidales</taxon>
        <taxon>Bacteroidaceae</taxon>
        <taxon>Bacteroides</taxon>
    </lineage>
</organism>
<dbReference type="AlphaFoldDB" id="A0A413XCD3"/>
<gene>
    <name evidence="3" type="ORF">DW873_07445</name>
    <name evidence="2" type="ORF">GAP41_03115</name>
</gene>
<dbReference type="InterPro" id="IPR001296">
    <property type="entry name" value="Glyco_trans_1"/>
</dbReference>
<dbReference type="EMBL" id="WCTM01000002">
    <property type="protein sequence ID" value="KAB4245267.1"/>
    <property type="molecule type" value="Genomic_DNA"/>
</dbReference>
<evidence type="ECO:0000313" key="4">
    <source>
        <dbReference type="Proteomes" id="UP000286114"/>
    </source>
</evidence>
<evidence type="ECO:0000259" key="1">
    <source>
        <dbReference type="Pfam" id="PF00534"/>
    </source>
</evidence>
<dbReference type="PANTHER" id="PTHR12526:SF630">
    <property type="entry name" value="GLYCOSYLTRANSFERASE"/>
    <property type="match status" value="1"/>
</dbReference>
<keyword evidence="3" id="KW-0808">Transferase</keyword>
<dbReference type="Proteomes" id="UP000286114">
    <property type="component" value="Unassembled WGS sequence"/>
</dbReference>
<dbReference type="Pfam" id="PF00534">
    <property type="entry name" value="Glycos_transf_1"/>
    <property type="match status" value="1"/>
</dbReference>
<dbReference type="GO" id="GO:0016757">
    <property type="term" value="F:glycosyltransferase activity"/>
    <property type="evidence" value="ECO:0007669"/>
    <property type="project" value="InterPro"/>
</dbReference>
<protein>
    <submittedName>
        <fullName evidence="3">Glycosyltransferase</fullName>
    </submittedName>
</protein>
<dbReference type="RefSeq" id="WP_117881022.1">
    <property type="nucleotide sequence ID" value="NZ_JABFCK010000021.1"/>
</dbReference>
<proteinExistence type="predicted"/>
<name>A0A413XCD3_BACUN</name>
<evidence type="ECO:0000313" key="5">
    <source>
        <dbReference type="Proteomes" id="UP000431575"/>
    </source>
</evidence>
<sequence>MDVIYIQDQEIDHYNGQFYHSKSEHFFSRFLAGLNENDTLTVYTGIINRNCAQEVAKYKDVTNPRITYKQVPEFRNPKNLLAINRLMKRVLKDADFCYLRSGIAASFASTICLKKHIPYMAVVNEDIFRNTIAHSRLLVRLSAYPLSYYTHRMVREANYACYVTQDYLQSNYPCKGKSLGCSDIEFLDINELSLTKRLNKIQKQEGTIVLGTVGSVDTELKGQDTIIKALAKLKAEGFTNYIFQMVGTGKPNRLRNLAAELGIANQIEFLGEFKHDDVQKWFETIDIYVHPSRSEGLPRTILEAMTKAVPCICSSVGGIPELIDGDSLFTYDGTEIDTLVNIIKGFSKDKMEFEAKINFERSKNYEPKLLEQKRTVFFAQAINEFRKK</sequence>